<dbReference type="InterPro" id="IPR013500">
    <property type="entry name" value="TopoI_cat_euk"/>
</dbReference>
<evidence type="ECO:0000313" key="10">
    <source>
        <dbReference type="Proteomes" id="UP001642464"/>
    </source>
</evidence>
<dbReference type="PROSITE" id="PS52038">
    <property type="entry name" value="TOPO_IB_2"/>
    <property type="match status" value="1"/>
</dbReference>
<evidence type="ECO:0000256" key="3">
    <source>
        <dbReference type="ARBA" id="ARBA00012891"/>
    </source>
</evidence>
<keyword evidence="4" id="KW-0799">Topoisomerase</keyword>
<evidence type="ECO:0000256" key="6">
    <source>
        <dbReference type="ARBA" id="ARBA00023235"/>
    </source>
</evidence>
<dbReference type="PANTHER" id="PTHR10290:SF3">
    <property type="entry name" value="DNA TOPOISOMERASE 1"/>
    <property type="match status" value="1"/>
</dbReference>
<dbReference type="PANTHER" id="PTHR10290">
    <property type="entry name" value="DNA TOPOISOMERASE I"/>
    <property type="match status" value="1"/>
</dbReference>
<comment type="caution">
    <text evidence="7">Lacks conserved residue(s) required for the propagation of feature annotation.</text>
</comment>
<evidence type="ECO:0000256" key="2">
    <source>
        <dbReference type="ARBA" id="ARBA00006645"/>
    </source>
</evidence>
<feature type="domain" description="DNA topoisomerase I eukaryotic-type" evidence="8">
    <location>
        <begin position="1"/>
        <end position="180"/>
    </location>
</feature>
<dbReference type="SMART" id="SM00435">
    <property type="entry name" value="TOPEUc"/>
    <property type="match status" value="1"/>
</dbReference>
<sequence length="182" mass="21086">MLKYDRAKRLVSIIDKIRASYEKLQQSKNVADRQKATATYFIDKLALRVGGEKDTEEEADTVGCCSLRVEHLQLTEPLTIHLDFLGKDSIRYTNSVEVTKEVFDNVKKFIEGKPKTAQVFDKIAPADLNEYFKTFMEDLSAKVFRTYNASWTLQNELNKFDMQKKSSYTQDWEPSDTIQDFS</sequence>
<evidence type="ECO:0000256" key="4">
    <source>
        <dbReference type="ARBA" id="ARBA00023029"/>
    </source>
</evidence>
<dbReference type="Gene3D" id="3.90.15.10">
    <property type="entry name" value="Topoisomerase I, Chain A, domain 3"/>
    <property type="match status" value="1"/>
</dbReference>
<evidence type="ECO:0000256" key="1">
    <source>
        <dbReference type="ARBA" id="ARBA00000213"/>
    </source>
</evidence>
<dbReference type="InterPro" id="IPR014711">
    <property type="entry name" value="TopoI_cat_a-hlx-sub_euk"/>
</dbReference>
<accession>A0ABP0II82</accession>
<dbReference type="PRINTS" id="PR00416">
    <property type="entry name" value="EUTPISMRASEI"/>
</dbReference>
<dbReference type="InterPro" id="IPR011010">
    <property type="entry name" value="DNA_brk_join_enz"/>
</dbReference>
<dbReference type="InterPro" id="IPR001631">
    <property type="entry name" value="TopoI"/>
</dbReference>
<evidence type="ECO:0000259" key="8">
    <source>
        <dbReference type="SMART" id="SM00435"/>
    </source>
</evidence>
<dbReference type="InterPro" id="IPR013499">
    <property type="entry name" value="TopoI_euk"/>
</dbReference>
<dbReference type="Proteomes" id="UP001642464">
    <property type="component" value="Unassembled WGS sequence"/>
</dbReference>
<name>A0ABP0II82_9DINO</name>
<evidence type="ECO:0000313" key="9">
    <source>
        <dbReference type="EMBL" id="CAK9002295.1"/>
    </source>
</evidence>
<dbReference type="InterPro" id="IPR051062">
    <property type="entry name" value="Topoisomerase_IB"/>
</dbReference>
<protein>
    <recommendedName>
        <fullName evidence="3">DNA topoisomerase</fullName>
        <ecNumber evidence="3">5.6.2.1</ecNumber>
    </recommendedName>
</protein>
<comment type="caution">
    <text evidence="9">The sequence shown here is derived from an EMBL/GenBank/DDBJ whole genome shotgun (WGS) entry which is preliminary data.</text>
</comment>
<evidence type="ECO:0000256" key="5">
    <source>
        <dbReference type="ARBA" id="ARBA00023125"/>
    </source>
</evidence>
<organism evidence="9 10">
    <name type="scientific">Durusdinium trenchii</name>
    <dbReference type="NCBI Taxonomy" id="1381693"/>
    <lineage>
        <taxon>Eukaryota</taxon>
        <taxon>Sar</taxon>
        <taxon>Alveolata</taxon>
        <taxon>Dinophyceae</taxon>
        <taxon>Suessiales</taxon>
        <taxon>Symbiodiniaceae</taxon>
        <taxon>Durusdinium</taxon>
    </lineage>
</organism>
<comment type="similarity">
    <text evidence="2">Belongs to the type IB topoisomerase family.</text>
</comment>
<keyword evidence="5 7" id="KW-0238">DNA-binding</keyword>
<dbReference type="Pfam" id="PF01028">
    <property type="entry name" value="Topoisom_I"/>
    <property type="match status" value="1"/>
</dbReference>
<gene>
    <name evidence="9" type="ORF">SCF082_LOCUS7278</name>
</gene>
<evidence type="ECO:0000256" key="7">
    <source>
        <dbReference type="PROSITE-ProRule" id="PRU01382"/>
    </source>
</evidence>
<dbReference type="EMBL" id="CAXAMM010004069">
    <property type="protein sequence ID" value="CAK9002295.1"/>
    <property type="molecule type" value="Genomic_DNA"/>
</dbReference>
<comment type="catalytic activity">
    <reaction evidence="1">
        <text>ATP-independent breakage of single-stranded DNA, followed by passage and rejoining.</text>
        <dbReference type="EC" id="5.6.2.1"/>
    </reaction>
</comment>
<reference evidence="9 10" key="1">
    <citation type="submission" date="2024-02" db="EMBL/GenBank/DDBJ databases">
        <authorList>
            <person name="Chen Y."/>
            <person name="Shah S."/>
            <person name="Dougan E. K."/>
            <person name="Thang M."/>
            <person name="Chan C."/>
        </authorList>
    </citation>
    <scope>NUCLEOTIDE SEQUENCE [LARGE SCALE GENOMIC DNA]</scope>
</reference>
<dbReference type="SUPFAM" id="SSF56349">
    <property type="entry name" value="DNA breaking-rejoining enzymes"/>
    <property type="match status" value="1"/>
</dbReference>
<keyword evidence="6" id="KW-0413">Isomerase</keyword>
<proteinExistence type="inferred from homology"/>
<keyword evidence="10" id="KW-1185">Reference proteome</keyword>
<dbReference type="EC" id="5.6.2.1" evidence="3"/>